<evidence type="ECO:0000256" key="2">
    <source>
        <dbReference type="ARBA" id="ARBA00022598"/>
    </source>
</evidence>
<dbReference type="GO" id="GO:0016881">
    <property type="term" value="F:acid-amino acid ligase activity"/>
    <property type="evidence" value="ECO:0000318"/>
    <property type="project" value="GO_Central"/>
</dbReference>
<dbReference type="InterPro" id="IPR004993">
    <property type="entry name" value="GH3"/>
</dbReference>
<feature type="domain" description="GH3 middle" evidence="3">
    <location>
        <begin position="396"/>
        <end position="468"/>
    </location>
</feature>
<comment type="caution">
    <text evidence="5">The sequence shown here is derived from an EMBL/GenBank/DDBJ whole genome shotgun (WGS) entry which is preliminary data.</text>
</comment>
<dbReference type="PANTHER" id="PTHR31901:SF96">
    <property type="entry name" value="INDOLE-3-ACETIC ACID-AMIDO SYNTHETASE GH3.1-RELATED"/>
    <property type="match status" value="1"/>
</dbReference>
<gene>
    <name evidence="5" type="ORF">ZOSMA_57G00230</name>
</gene>
<sequence>MSSSIFPINLPLPPRTFIHIQIHHNHRSNPIFDYRSMAVDSEIFEPTTLGPAACEADAQKLNFIQEMTTRADQVQADVLRQILTQNKDTEYLKRFDLNGSTHRNVFKAKIPVVTYEDLQPEIQRIANGDQSAILSAYPITEFLTSSGTSAGQRKLMPTIKEDNDRRQNLYSLLMPVMNIYVPGLNKGKGLYFYFVKSESKTPGGLPARPVLTSYYKSEYFKSRPYDPYLVYTSPNEAILCTDSFQSMYVQMLCGLYQHKEVLRVGAVFASGLLRAIRFLQLHWKELSDDIAKGTLSDKITDSSVRGSVLDVLKPDQELADFITAECKTGNWKGIVSRIWPNTKYLDVIVTGAMQQYIPTLEYYSGGLPMACTMYASSECYFGINLRPMCNPSEVSYTIMPNMAYFEFLPYNKESEKVQTLVELADVEVGKEYELVITTYSGLYRYCVGDILRVTGFHNAAPQFHFVRRKNVLLSIESDKTDESELQKAVESASKLLQEHDTTVVEYTSYADTKTIPGHYVIYWELLTNDPQWMPDSKVLENCCLEIEEKLSVVYRQSRAESGSIGPLEIRVVRPGTFEELMDYAISRGASINQYKVPRCVSFTPIMELLDSRIVTTNFSPSPPTWVPSCRPSTVHL</sequence>
<dbReference type="OrthoDB" id="10004661at2759"/>
<dbReference type="AlphaFoldDB" id="A0A0K9NVN3"/>
<dbReference type="GO" id="GO:0005737">
    <property type="term" value="C:cytoplasm"/>
    <property type="evidence" value="ECO:0000318"/>
    <property type="project" value="GO_Central"/>
</dbReference>
<evidence type="ECO:0000259" key="4">
    <source>
        <dbReference type="Pfam" id="PF23572"/>
    </source>
</evidence>
<dbReference type="InterPro" id="IPR055378">
    <property type="entry name" value="GH3_C"/>
</dbReference>
<dbReference type="Proteomes" id="UP000036987">
    <property type="component" value="Unassembled WGS sequence"/>
</dbReference>
<keyword evidence="2" id="KW-0436">Ligase</keyword>
<feature type="domain" description="GH3 C-terminal" evidence="4">
    <location>
        <begin position="484"/>
        <end position="602"/>
    </location>
</feature>
<reference evidence="6" key="1">
    <citation type="journal article" date="2016" name="Nature">
        <title>The genome of the seagrass Zostera marina reveals angiosperm adaptation to the sea.</title>
        <authorList>
            <person name="Olsen J.L."/>
            <person name="Rouze P."/>
            <person name="Verhelst B."/>
            <person name="Lin Y.-C."/>
            <person name="Bayer T."/>
            <person name="Collen J."/>
            <person name="Dattolo E."/>
            <person name="De Paoli E."/>
            <person name="Dittami S."/>
            <person name="Maumus F."/>
            <person name="Michel G."/>
            <person name="Kersting A."/>
            <person name="Lauritano C."/>
            <person name="Lohaus R."/>
            <person name="Toepel M."/>
            <person name="Tonon T."/>
            <person name="Vanneste K."/>
            <person name="Amirebrahimi M."/>
            <person name="Brakel J."/>
            <person name="Bostroem C."/>
            <person name="Chovatia M."/>
            <person name="Grimwood J."/>
            <person name="Jenkins J.W."/>
            <person name="Jueterbock A."/>
            <person name="Mraz A."/>
            <person name="Stam W.T."/>
            <person name="Tice H."/>
            <person name="Bornberg-Bauer E."/>
            <person name="Green P.J."/>
            <person name="Pearson G.A."/>
            <person name="Procaccini G."/>
            <person name="Duarte C.M."/>
            <person name="Schmutz J."/>
            <person name="Reusch T.B.H."/>
            <person name="Van de Peer Y."/>
        </authorList>
    </citation>
    <scope>NUCLEOTIDE SEQUENCE [LARGE SCALE GENOMIC DNA]</scope>
    <source>
        <strain evidence="6">cv. Finnish</strain>
    </source>
</reference>
<dbReference type="STRING" id="29655.A0A0K9NVN3"/>
<dbReference type="EMBL" id="LFYR01001587">
    <property type="protein sequence ID" value="KMZ60688.1"/>
    <property type="molecule type" value="Genomic_DNA"/>
</dbReference>
<comment type="similarity">
    <text evidence="1">Belongs to the IAA-amido conjugating enzyme family.</text>
</comment>
<dbReference type="Pfam" id="PF23571">
    <property type="entry name" value="GH3_M"/>
    <property type="match status" value="1"/>
</dbReference>
<keyword evidence="6" id="KW-1185">Reference proteome</keyword>
<evidence type="ECO:0000256" key="1">
    <source>
        <dbReference type="ARBA" id="ARBA00008068"/>
    </source>
</evidence>
<accession>A0A0K9NVN3</accession>
<evidence type="ECO:0000313" key="5">
    <source>
        <dbReference type="EMBL" id="KMZ60688.1"/>
    </source>
</evidence>
<dbReference type="Pfam" id="PF23572">
    <property type="entry name" value="GH3_C"/>
    <property type="match status" value="1"/>
</dbReference>
<dbReference type="InterPro" id="IPR055377">
    <property type="entry name" value="GH3_M"/>
</dbReference>
<organism evidence="5 6">
    <name type="scientific">Zostera marina</name>
    <name type="common">Eelgrass</name>
    <dbReference type="NCBI Taxonomy" id="29655"/>
    <lineage>
        <taxon>Eukaryota</taxon>
        <taxon>Viridiplantae</taxon>
        <taxon>Streptophyta</taxon>
        <taxon>Embryophyta</taxon>
        <taxon>Tracheophyta</taxon>
        <taxon>Spermatophyta</taxon>
        <taxon>Magnoliopsida</taxon>
        <taxon>Liliopsida</taxon>
        <taxon>Zosteraceae</taxon>
        <taxon>Zostera</taxon>
    </lineage>
</organism>
<evidence type="ECO:0000259" key="3">
    <source>
        <dbReference type="Pfam" id="PF23571"/>
    </source>
</evidence>
<dbReference type="PANTHER" id="PTHR31901">
    <property type="entry name" value="GH3 DOMAIN-CONTAINING PROTEIN"/>
    <property type="match status" value="1"/>
</dbReference>
<name>A0A0K9NVN3_ZOSMR</name>
<proteinExistence type="inferred from homology"/>
<evidence type="ECO:0000313" key="6">
    <source>
        <dbReference type="Proteomes" id="UP000036987"/>
    </source>
</evidence>
<dbReference type="Pfam" id="PF03321">
    <property type="entry name" value="GH3"/>
    <property type="match status" value="1"/>
</dbReference>
<protein>
    <submittedName>
        <fullName evidence="5">GH3 family protein</fullName>
    </submittedName>
</protein>
<dbReference type="OMA" id="SKDNWER"/>